<evidence type="ECO:0000313" key="1">
    <source>
        <dbReference type="EMBL" id="EDM12024.1"/>
    </source>
</evidence>
<reference evidence="1" key="2">
    <citation type="submission" date="2005-07" db="EMBL/GenBank/DDBJ databases">
        <authorList>
            <person name="Mural R.J."/>
            <person name="Li P.W."/>
            <person name="Adams M.D."/>
            <person name="Amanatides P.G."/>
            <person name="Baden-Tillson H."/>
            <person name="Barnstead M."/>
            <person name="Chin S.H."/>
            <person name="Dew I."/>
            <person name="Evans C.A."/>
            <person name="Ferriera S."/>
            <person name="Flanigan M."/>
            <person name="Fosler C."/>
            <person name="Glodek A."/>
            <person name="Gu Z."/>
            <person name="Holt R.A."/>
            <person name="Jennings D."/>
            <person name="Kraft C.L."/>
            <person name="Lu F."/>
            <person name="Nguyen T."/>
            <person name="Nusskern D.R."/>
            <person name="Pfannkoch C.M."/>
            <person name="Sitter C."/>
            <person name="Sutton G.G."/>
            <person name="Venter J.C."/>
            <person name="Wang Z."/>
            <person name="Woodage T."/>
            <person name="Zheng X.H."/>
            <person name="Zhong F."/>
        </authorList>
    </citation>
    <scope>NUCLEOTIDE SEQUENCE</scope>
    <source>
        <strain evidence="1">BN</strain>
        <strain evidence="2">BN, Sprague-Dawley</strain>
    </source>
</reference>
<dbReference type="AlphaFoldDB" id="A6HXU6"/>
<organism evidence="1 2">
    <name type="scientific">Rattus norvegicus</name>
    <name type="common">Rat</name>
    <dbReference type="NCBI Taxonomy" id="10116"/>
    <lineage>
        <taxon>Eukaryota</taxon>
        <taxon>Metazoa</taxon>
        <taxon>Chordata</taxon>
        <taxon>Craniata</taxon>
        <taxon>Vertebrata</taxon>
        <taxon>Euteleostomi</taxon>
        <taxon>Mammalia</taxon>
        <taxon>Eutheria</taxon>
        <taxon>Euarchontoglires</taxon>
        <taxon>Glires</taxon>
        <taxon>Rodentia</taxon>
        <taxon>Myomorpha</taxon>
        <taxon>Muroidea</taxon>
        <taxon>Muridae</taxon>
        <taxon>Murinae</taxon>
        <taxon>Rattus</taxon>
    </lineage>
</organism>
<protein>
    <submittedName>
        <fullName evidence="1">Transmembrane protein 80, isoform CRA_b</fullName>
    </submittedName>
</protein>
<keyword evidence="1" id="KW-0472">Membrane</keyword>
<reference evidence="1" key="1">
    <citation type="journal article" date="2005" name="Genome Res.">
        <title>Gene and alternative splicing annotation with AIR.</title>
        <authorList>
            <person name="Florea L."/>
            <person name="Di Francesco V."/>
            <person name="Miller J."/>
            <person name="Turner R."/>
            <person name="Yao A."/>
            <person name="Harris M."/>
            <person name="Walenz B."/>
            <person name="Mobarry C."/>
            <person name="Merkulov G.V."/>
            <person name="Charlab R."/>
            <person name="Dew I."/>
            <person name="Deng Z."/>
            <person name="Istrail S."/>
            <person name="Li P."/>
            <person name="Sutton G."/>
        </authorList>
    </citation>
    <scope>NUCLEOTIDE SEQUENCE</scope>
    <source>
        <strain evidence="1">BN</strain>
    </source>
</reference>
<dbReference type="EMBL" id="CH473953">
    <property type="protein sequence ID" value="EDM12028.1"/>
    <property type="molecule type" value="Genomic_DNA"/>
</dbReference>
<dbReference type="EMBL" id="CH473953">
    <property type="protein sequence ID" value="EDM12024.1"/>
    <property type="molecule type" value="Genomic_DNA"/>
</dbReference>
<evidence type="ECO:0000313" key="2">
    <source>
        <dbReference type="Proteomes" id="UP000234681"/>
    </source>
</evidence>
<accession>A6HXU6</accession>
<gene>
    <name evidence="1 3" type="primary">Tmem80</name>
    <name evidence="1" type="ORF">rCG_48187</name>
</gene>
<dbReference type="AGR" id="RGD:1308399"/>
<dbReference type="RGD" id="1308399">
    <property type="gene designation" value="Tmem80"/>
</dbReference>
<dbReference type="Proteomes" id="UP000234681">
    <property type="component" value="Chromosome 1"/>
</dbReference>
<proteinExistence type="predicted"/>
<keyword evidence="1" id="KW-0812">Transmembrane</keyword>
<evidence type="ECO:0000313" key="3">
    <source>
        <dbReference type="RGD" id="1308399"/>
    </source>
</evidence>
<name>A6HXU6_RAT</name>
<reference evidence="2" key="3">
    <citation type="submission" date="2005-09" db="EMBL/GenBank/DDBJ databases">
        <authorList>
            <person name="Mural R.J."/>
            <person name="Li P.W."/>
            <person name="Adams M.D."/>
            <person name="Amanatides P.G."/>
            <person name="Baden-Tillson H."/>
            <person name="Barnstead M."/>
            <person name="Chin S.H."/>
            <person name="Dew I."/>
            <person name="Evans C.A."/>
            <person name="Ferriera S."/>
            <person name="Flanigan M."/>
            <person name="Fosler C."/>
            <person name="Glodek A."/>
            <person name="Gu Z."/>
            <person name="Holt R.A."/>
            <person name="Jennings D."/>
            <person name="Kraft C.L."/>
            <person name="Lu F."/>
            <person name="Nguyen T."/>
            <person name="Nusskern D.R."/>
            <person name="Pfannkoch C.M."/>
            <person name="Sitter C."/>
            <person name="Sutton G.G."/>
            <person name="Venter J.C."/>
            <person name="Wang Z."/>
            <person name="Woodage T."/>
            <person name="Zheng X.H."/>
            <person name="Zhong F."/>
        </authorList>
    </citation>
    <scope>NUCLEOTIDE SEQUENCE [LARGE SCALE GENOMIC DNA]</scope>
    <source>
        <strain>BN</strain>
        <strain evidence="2">Sprague-Dawley</strain>
    </source>
</reference>
<sequence length="84" mass="8812">MSCAGVLTIAGPPVIPRLVKGKAFQEVIGQDSPAAPPCLGPRNTESWQENLAVLVCHHVFSHTQITEFCAGALALGLVLRACCT</sequence>